<comment type="caution">
    <text evidence="2">The sequence shown here is derived from an EMBL/GenBank/DDBJ whole genome shotgun (WGS) entry which is preliminary data.</text>
</comment>
<keyword evidence="3" id="KW-1185">Reference proteome</keyword>
<keyword evidence="1" id="KW-0472">Membrane</keyword>
<protein>
    <submittedName>
        <fullName evidence="2">Uncharacterized protein</fullName>
    </submittedName>
</protein>
<reference evidence="2 3" key="1">
    <citation type="submission" date="2024-01" db="EMBL/GenBank/DDBJ databases">
        <title>The genomes of 5 underutilized Papilionoideae crops provide insights into root nodulation and disease resistance.</title>
        <authorList>
            <person name="Yuan L."/>
        </authorList>
    </citation>
    <scope>NUCLEOTIDE SEQUENCE [LARGE SCALE GENOMIC DNA]</scope>
    <source>
        <strain evidence="2">LY-2023</strain>
        <tissue evidence="2">Leaf</tissue>
    </source>
</reference>
<dbReference type="Proteomes" id="UP001359559">
    <property type="component" value="Unassembled WGS sequence"/>
</dbReference>
<keyword evidence="1" id="KW-0812">Transmembrane</keyword>
<evidence type="ECO:0000256" key="1">
    <source>
        <dbReference type="SAM" id="Phobius"/>
    </source>
</evidence>
<gene>
    <name evidence="2" type="ORF">RJT34_03908</name>
</gene>
<evidence type="ECO:0000313" key="3">
    <source>
        <dbReference type="Proteomes" id="UP001359559"/>
    </source>
</evidence>
<organism evidence="2 3">
    <name type="scientific">Clitoria ternatea</name>
    <name type="common">Butterfly pea</name>
    <dbReference type="NCBI Taxonomy" id="43366"/>
    <lineage>
        <taxon>Eukaryota</taxon>
        <taxon>Viridiplantae</taxon>
        <taxon>Streptophyta</taxon>
        <taxon>Embryophyta</taxon>
        <taxon>Tracheophyta</taxon>
        <taxon>Spermatophyta</taxon>
        <taxon>Magnoliopsida</taxon>
        <taxon>eudicotyledons</taxon>
        <taxon>Gunneridae</taxon>
        <taxon>Pentapetalae</taxon>
        <taxon>rosids</taxon>
        <taxon>fabids</taxon>
        <taxon>Fabales</taxon>
        <taxon>Fabaceae</taxon>
        <taxon>Papilionoideae</taxon>
        <taxon>50 kb inversion clade</taxon>
        <taxon>NPAAA clade</taxon>
        <taxon>indigoferoid/millettioid clade</taxon>
        <taxon>Phaseoleae</taxon>
        <taxon>Clitoria</taxon>
    </lineage>
</organism>
<sequence>MLRNSASEVTQMHFISIVSFFNHSLYSFIFVLENKEVRDILIALNHLKNREKECSLYSVYITLKANLFKLPFDLCNMKT</sequence>
<proteinExistence type="predicted"/>
<name>A0AAN9Q057_CLITE</name>
<dbReference type="AlphaFoldDB" id="A0AAN9Q057"/>
<accession>A0AAN9Q057</accession>
<evidence type="ECO:0000313" key="2">
    <source>
        <dbReference type="EMBL" id="KAK7319190.1"/>
    </source>
</evidence>
<feature type="transmembrane region" description="Helical" evidence="1">
    <location>
        <begin position="12"/>
        <end position="32"/>
    </location>
</feature>
<keyword evidence="1" id="KW-1133">Transmembrane helix</keyword>
<dbReference type="EMBL" id="JAYKXN010000001">
    <property type="protein sequence ID" value="KAK7319190.1"/>
    <property type="molecule type" value="Genomic_DNA"/>
</dbReference>